<accession>A0A1G5M776</accession>
<dbReference type="Gene3D" id="3.40.50.1240">
    <property type="entry name" value="Phosphoglycerate mutase-like"/>
    <property type="match status" value="1"/>
</dbReference>
<sequence>MKIILMRHGKPALENYRAVAARDMVDWIADYDRSDIGTDAATPEAIAAARDIGLAATSTAPRALTSLAALGKAQAIEDTTFREAALPVVSVPLLSLSPFTWVFVFRLLWLCGVAKDSESYAQAKQRSRQAADKLAALAGGPDSILLLGHGFMNRLIARQLLRQGWLEVSKTGSGYWGFAVYEKAE</sequence>
<dbReference type="AlphaFoldDB" id="A0A1G5M776"/>
<dbReference type="RefSeq" id="WP_074582726.1">
    <property type="nucleotide sequence ID" value="NZ_FMWB01000001.1"/>
</dbReference>
<evidence type="ECO:0000313" key="1">
    <source>
        <dbReference type="EMBL" id="SCZ20644.1"/>
    </source>
</evidence>
<comment type="caution">
    <text evidence="1">The sequence shown here is derived from an EMBL/GenBank/DDBJ whole genome shotgun (WGS) entry which is preliminary data.</text>
</comment>
<protein>
    <submittedName>
        <fullName evidence="1">Broad specificity phosphatase PhoE</fullName>
    </submittedName>
</protein>
<dbReference type="InterPro" id="IPR029033">
    <property type="entry name" value="His_PPase_superfam"/>
</dbReference>
<dbReference type="InterPro" id="IPR013078">
    <property type="entry name" value="His_Pase_superF_clade-1"/>
</dbReference>
<dbReference type="Proteomes" id="UP000183046">
    <property type="component" value="Unassembled WGS sequence"/>
</dbReference>
<reference evidence="2" key="1">
    <citation type="submission" date="2016-10" db="EMBL/GenBank/DDBJ databases">
        <authorList>
            <person name="de Groot N.N."/>
        </authorList>
    </citation>
    <scope>NUCLEOTIDE SEQUENCE [LARGE SCALE GENOMIC DNA]</scope>
    <source>
        <strain evidence="2">DSM 15758</strain>
    </source>
</reference>
<dbReference type="OrthoDB" id="9156506at2"/>
<gene>
    <name evidence="1" type="ORF">SAMN05216279_101250</name>
</gene>
<evidence type="ECO:0000313" key="2">
    <source>
        <dbReference type="Proteomes" id="UP000183046"/>
    </source>
</evidence>
<dbReference type="Pfam" id="PF00300">
    <property type="entry name" value="His_Phos_1"/>
    <property type="match status" value="1"/>
</dbReference>
<dbReference type="EMBL" id="FMWB01000001">
    <property type="protein sequence ID" value="SCZ20644.1"/>
    <property type="molecule type" value="Genomic_DNA"/>
</dbReference>
<organism evidence="1 2">
    <name type="scientific">Pseudomonas oryzihabitans</name>
    <dbReference type="NCBI Taxonomy" id="47885"/>
    <lineage>
        <taxon>Bacteria</taxon>
        <taxon>Pseudomonadati</taxon>
        <taxon>Pseudomonadota</taxon>
        <taxon>Gammaproteobacteria</taxon>
        <taxon>Pseudomonadales</taxon>
        <taxon>Pseudomonadaceae</taxon>
        <taxon>Pseudomonas</taxon>
    </lineage>
</organism>
<dbReference type="SUPFAM" id="SSF53254">
    <property type="entry name" value="Phosphoglycerate mutase-like"/>
    <property type="match status" value="1"/>
</dbReference>
<name>A0A1G5M776_9PSED</name>
<proteinExistence type="predicted"/>